<feature type="region of interest" description="Disordered" evidence="2">
    <location>
        <begin position="398"/>
        <end position="422"/>
    </location>
</feature>
<accession>A0ABR4E6C3</accession>
<comment type="caution">
    <text evidence="3">The sequence shown here is derived from an EMBL/GenBank/DDBJ whole genome shotgun (WGS) entry which is preliminary data.</text>
</comment>
<dbReference type="PANTHER" id="PTHR31977">
    <property type="entry name" value="UPF0696 PROTEIN C11ORF68"/>
    <property type="match status" value="1"/>
</dbReference>
<evidence type="ECO:0000256" key="2">
    <source>
        <dbReference type="SAM" id="MobiDB-lite"/>
    </source>
</evidence>
<keyword evidence="4" id="KW-1185">Reference proteome</keyword>
<dbReference type="EMBL" id="JBAWTH010000091">
    <property type="protein sequence ID" value="KAL2277986.1"/>
    <property type="molecule type" value="Genomic_DNA"/>
</dbReference>
<evidence type="ECO:0000313" key="3">
    <source>
        <dbReference type="EMBL" id="KAL2277986.1"/>
    </source>
</evidence>
<dbReference type="EMBL" id="JBAWTH010000091">
    <property type="protein sequence ID" value="KAL2277987.1"/>
    <property type="molecule type" value="Genomic_DNA"/>
</dbReference>
<organism evidence="3 4">
    <name type="scientific">Diaporthe vaccinii</name>
    <dbReference type="NCBI Taxonomy" id="105482"/>
    <lineage>
        <taxon>Eukaryota</taxon>
        <taxon>Fungi</taxon>
        <taxon>Dikarya</taxon>
        <taxon>Ascomycota</taxon>
        <taxon>Pezizomycotina</taxon>
        <taxon>Sordariomycetes</taxon>
        <taxon>Sordariomycetidae</taxon>
        <taxon>Diaporthales</taxon>
        <taxon>Diaporthaceae</taxon>
        <taxon>Diaporthe</taxon>
        <taxon>Diaporthe eres species complex</taxon>
    </lineage>
</organism>
<protein>
    <recommendedName>
        <fullName evidence="5">DUF1917-domain-containing protein</fullName>
    </recommendedName>
</protein>
<dbReference type="InterPro" id="IPR015034">
    <property type="entry name" value="Bles03"/>
</dbReference>
<comment type="similarity">
    <text evidence="1">Belongs to the UPF0696 family.</text>
</comment>
<dbReference type="Pfam" id="PF08939">
    <property type="entry name" value="Bles03"/>
    <property type="match status" value="1"/>
</dbReference>
<dbReference type="SUPFAM" id="SSF55418">
    <property type="entry name" value="eIF4e-like"/>
    <property type="match status" value="1"/>
</dbReference>
<dbReference type="PANTHER" id="PTHR31977:SF1">
    <property type="entry name" value="UPF0696 PROTEIN C11ORF68"/>
    <property type="match status" value="1"/>
</dbReference>
<dbReference type="InterPro" id="IPR023398">
    <property type="entry name" value="TIF_eIF4e-like"/>
</dbReference>
<evidence type="ECO:0000256" key="1">
    <source>
        <dbReference type="ARBA" id="ARBA00010568"/>
    </source>
</evidence>
<dbReference type="Gene3D" id="3.30.760.10">
    <property type="entry name" value="RNA Cap, Translation Initiation Factor Eif4e"/>
    <property type="match status" value="1"/>
</dbReference>
<feature type="region of interest" description="Disordered" evidence="2">
    <location>
        <begin position="119"/>
        <end position="146"/>
    </location>
</feature>
<dbReference type="Proteomes" id="UP001600888">
    <property type="component" value="Unassembled WGS sequence"/>
</dbReference>
<feature type="compositionally biased region" description="Low complexity" evidence="2">
    <location>
        <begin position="133"/>
        <end position="146"/>
    </location>
</feature>
<evidence type="ECO:0008006" key="5">
    <source>
        <dbReference type="Google" id="ProtNLM"/>
    </source>
</evidence>
<evidence type="ECO:0000313" key="4">
    <source>
        <dbReference type="Proteomes" id="UP001600888"/>
    </source>
</evidence>
<gene>
    <name evidence="3" type="ORF">FJTKL_14960</name>
</gene>
<name>A0ABR4E6C3_9PEZI</name>
<proteinExistence type="inferred from homology"/>
<reference evidence="3 4" key="1">
    <citation type="submission" date="2024-03" db="EMBL/GenBank/DDBJ databases">
        <title>A high-quality draft genome sequence of Diaporthe vaccinii, a causative agent of upright dieback and viscid rot disease in cranberry plants.</title>
        <authorList>
            <person name="Sarrasin M."/>
            <person name="Lang B.F."/>
            <person name="Burger G."/>
        </authorList>
    </citation>
    <scope>NUCLEOTIDE SEQUENCE [LARGE SCALE GENOMIC DNA]</scope>
    <source>
        <strain evidence="3 4">IS7</strain>
    </source>
</reference>
<sequence length="422" mass="47192">MWLRSRKNAGVMACYVQGFQGVLVGIDFTGSCNPGSVMSCSPRRTRLLFRSSSFAICRLSCSFYHFIRSSKSEKHQFHCCRPRRYKMDSDSDFYGDEDEVAALESRAKEFDVQAHWRDIDEHDTVHPGRKKNPASSPSSAAMTPAAAAPKLHNPYEGQLSARQLNETMAAFLSRLPPATTDVTPDIPWIYIANPFIPREGGAGGEEAPGESGTQLSTFIEGGGERLELFGDFLRTVDEKKRGGGGRVSAAMSRQVTAEREGCVNDILMLARAMKVRTGKWMLFVEPTLVNEVWERVATATARNELGIAAKVAPREERGSARERLVCIYTYDFRDRDDVARVLHRLRQLELVRDRASGKPIYYKADAFTYLGIGSGNPWGVRASLYSSRDIFGYLKEKEGKSPTKKKKPVSKTDDAEEEGWEF</sequence>